<protein>
    <submittedName>
        <fullName evidence="2">Initiation factor eif-2b alpha subunit 1, N terminal domain</fullName>
    </submittedName>
</protein>
<dbReference type="Proteomes" id="UP000005540">
    <property type="component" value="Unassembled WGS sequence"/>
</dbReference>
<dbReference type="EMBL" id="ABZS01000196">
    <property type="protein sequence ID" value="EEP59888.1"/>
    <property type="molecule type" value="Genomic_DNA"/>
</dbReference>
<feature type="domain" description="Thioesterase" evidence="1">
    <location>
        <begin position="42"/>
        <end position="110"/>
    </location>
</feature>
<accession>C4FM12</accession>
<keyword evidence="2" id="KW-0396">Initiation factor</keyword>
<dbReference type="OrthoDB" id="5323777at2"/>
<keyword evidence="2" id="KW-0648">Protein biosynthesis</keyword>
<dbReference type="AlphaFoldDB" id="C4FM12"/>
<name>C4FM12_9AQUI</name>
<gene>
    <name evidence="2" type="ORF">SULYE_1616</name>
</gene>
<organism evidence="2 3">
    <name type="scientific">Sulfurihydrogenibium yellowstonense SS-5</name>
    <dbReference type="NCBI Taxonomy" id="432331"/>
    <lineage>
        <taxon>Bacteria</taxon>
        <taxon>Pseudomonadati</taxon>
        <taxon>Aquificota</taxon>
        <taxon>Aquificia</taxon>
        <taxon>Aquificales</taxon>
        <taxon>Hydrogenothermaceae</taxon>
        <taxon>Sulfurihydrogenibium</taxon>
    </lineage>
</organism>
<dbReference type="InterPro" id="IPR006683">
    <property type="entry name" value="Thioestr_dom"/>
</dbReference>
<dbReference type="GO" id="GO:0003743">
    <property type="term" value="F:translation initiation factor activity"/>
    <property type="evidence" value="ECO:0007669"/>
    <property type="project" value="UniProtKB-KW"/>
</dbReference>
<dbReference type="GO" id="GO:0016790">
    <property type="term" value="F:thiolester hydrolase activity"/>
    <property type="evidence" value="ECO:0007669"/>
    <property type="project" value="UniProtKB-ARBA"/>
</dbReference>
<comment type="caution">
    <text evidence="2">The sequence shown here is derived from an EMBL/GenBank/DDBJ whole genome shotgun (WGS) entry which is preliminary data.</text>
</comment>
<evidence type="ECO:0000313" key="2">
    <source>
        <dbReference type="EMBL" id="EEP59888.1"/>
    </source>
</evidence>
<dbReference type="SUPFAM" id="SSF54637">
    <property type="entry name" value="Thioesterase/thiol ester dehydrase-isomerase"/>
    <property type="match status" value="1"/>
</dbReference>
<dbReference type="RefSeq" id="WP_007548078.1">
    <property type="nucleotide sequence ID" value="NZ_ABZS01000196.1"/>
</dbReference>
<evidence type="ECO:0000313" key="3">
    <source>
        <dbReference type="Proteomes" id="UP000005540"/>
    </source>
</evidence>
<sequence>MSIKTHNKINPKFSGEVIELTEGKTATIKLETNEDMLADDKGLIHGGFIFSAADYCAMVTINHPNVVLGSAEVKFIKPLKIGETAFFKSEVLSTEGKKVLVKVDGFKNEDKFFEGTFKCYVLDKHVLEQ</sequence>
<dbReference type="Gene3D" id="3.10.129.10">
    <property type="entry name" value="Hotdog Thioesterase"/>
    <property type="match status" value="1"/>
</dbReference>
<evidence type="ECO:0000259" key="1">
    <source>
        <dbReference type="Pfam" id="PF03061"/>
    </source>
</evidence>
<reference evidence="2 3" key="1">
    <citation type="submission" date="2009-04" db="EMBL/GenBank/DDBJ databases">
        <authorList>
            <person name="Reysenbach A.-L."/>
            <person name="Heidelberg J.F."/>
            <person name="Nelson W.C."/>
        </authorList>
    </citation>
    <scope>NUCLEOTIDE SEQUENCE [LARGE SCALE GENOMIC DNA]</scope>
    <source>
        <strain evidence="2 3">SS-5</strain>
    </source>
</reference>
<dbReference type="Pfam" id="PF03061">
    <property type="entry name" value="4HBT"/>
    <property type="match status" value="1"/>
</dbReference>
<keyword evidence="3" id="KW-1185">Reference proteome</keyword>
<proteinExistence type="predicted"/>
<dbReference type="InterPro" id="IPR029069">
    <property type="entry name" value="HotDog_dom_sf"/>
</dbReference>
<dbReference type="CDD" id="cd03440">
    <property type="entry name" value="hot_dog"/>
    <property type="match status" value="1"/>
</dbReference>